<protein>
    <submittedName>
        <fullName evidence="1">Uncharacterized protein</fullName>
    </submittedName>
</protein>
<organism evidence="1">
    <name type="scientific">Anguilla anguilla</name>
    <name type="common">European freshwater eel</name>
    <name type="synonym">Muraena anguilla</name>
    <dbReference type="NCBI Taxonomy" id="7936"/>
    <lineage>
        <taxon>Eukaryota</taxon>
        <taxon>Metazoa</taxon>
        <taxon>Chordata</taxon>
        <taxon>Craniata</taxon>
        <taxon>Vertebrata</taxon>
        <taxon>Euteleostomi</taxon>
        <taxon>Actinopterygii</taxon>
        <taxon>Neopterygii</taxon>
        <taxon>Teleostei</taxon>
        <taxon>Anguilliformes</taxon>
        <taxon>Anguillidae</taxon>
        <taxon>Anguilla</taxon>
    </lineage>
</organism>
<sequence>MGIQKQKKNLKLKFFKLKD</sequence>
<accession>A0A0E9VT64</accession>
<reference evidence="1" key="1">
    <citation type="submission" date="2014-11" db="EMBL/GenBank/DDBJ databases">
        <authorList>
            <person name="Amaro Gonzalez C."/>
        </authorList>
    </citation>
    <scope>NUCLEOTIDE SEQUENCE</scope>
</reference>
<evidence type="ECO:0000313" key="1">
    <source>
        <dbReference type="EMBL" id="JAH81251.1"/>
    </source>
</evidence>
<proteinExistence type="predicted"/>
<name>A0A0E9VT64_ANGAN</name>
<dbReference type="EMBL" id="GBXM01027326">
    <property type="protein sequence ID" value="JAH81251.1"/>
    <property type="molecule type" value="Transcribed_RNA"/>
</dbReference>
<reference evidence="1" key="2">
    <citation type="journal article" date="2015" name="Fish Shellfish Immunol.">
        <title>Early steps in the European eel (Anguilla anguilla)-Vibrio vulnificus interaction in the gills: Role of the RtxA13 toxin.</title>
        <authorList>
            <person name="Callol A."/>
            <person name="Pajuelo D."/>
            <person name="Ebbesson L."/>
            <person name="Teles M."/>
            <person name="MacKenzie S."/>
            <person name="Amaro C."/>
        </authorList>
    </citation>
    <scope>NUCLEOTIDE SEQUENCE</scope>
</reference>
<dbReference type="AlphaFoldDB" id="A0A0E9VT64"/>